<proteinExistence type="predicted"/>
<organism evidence="1">
    <name type="scientific">Clastoptera arizonana</name>
    <name type="common">Arizona spittle bug</name>
    <dbReference type="NCBI Taxonomy" id="38151"/>
    <lineage>
        <taxon>Eukaryota</taxon>
        <taxon>Metazoa</taxon>
        <taxon>Ecdysozoa</taxon>
        <taxon>Arthropoda</taxon>
        <taxon>Hexapoda</taxon>
        <taxon>Insecta</taxon>
        <taxon>Pterygota</taxon>
        <taxon>Neoptera</taxon>
        <taxon>Paraneoptera</taxon>
        <taxon>Hemiptera</taxon>
        <taxon>Auchenorrhyncha</taxon>
        <taxon>Cercopoidea</taxon>
        <taxon>Clastopteridae</taxon>
        <taxon>Clastoptera</taxon>
    </lineage>
</organism>
<protein>
    <submittedName>
        <fullName evidence="1">Uncharacterized protein</fullName>
    </submittedName>
</protein>
<dbReference type="EMBL" id="GEDC01009789">
    <property type="protein sequence ID" value="JAS27509.1"/>
    <property type="molecule type" value="Transcribed_RNA"/>
</dbReference>
<gene>
    <name evidence="1" type="ORF">g.22957</name>
</gene>
<evidence type="ECO:0000313" key="1">
    <source>
        <dbReference type="EMBL" id="JAS27509.1"/>
    </source>
</evidence>
<accession>A0A1B6DPC2</accession>
<reference evidence="1" key="1">
    <citation type="submission" date="2015-12" db="EMBL/GenBank/DDBJ databases">
        <title>De novo transcriptome assembly of four potential Pierce s Disease insect vectors from Arizona vineyards.</title>
        <authorList>
            <person name="Tassone E.E."/>
        </authorList>
    </citation>
    <scope>NUCLEOTIDE SEQUENCE</scope>
</reference>
<feature type="non-terminal residue" evidence="1">
    <location>
        <position position="1"/>
    </location>
</feature>
<dbReference type="AlphaFoldDB" id="A0A1B6DPC2"/>
<name>A0A1B6DPC2_9HEMI</name>
<sequence length="124" mass="14303">PRSRPRERCSRWCRCNLTRTADQVIARKGDIMNLQEFAETLHDKCPAIKISIIEYGDIKVDGGKKMDDLMNATQNEQISYKRTLGVHQIFGNVHHPNQLVMKSLSCFCDPTTCKHYKLGTIEFF</sequence>